<organism evidence="8 9">
    <name type="scientific">Streptomyces flaveolus</name>
    <dbReference type="NCBI Taxonomy" id="67297"/>
    <lineage>
        <taxon>Bacteria</taxon>
        <taxon>Bacillati</taxon>
        <taxon>Actinomycetota</taxon>
        <taxon>Actinomycetes</taxon>
        <taxon>Kitasatosporales</taxon>
        <taxon>Streptomycetaceae</taxon>
        <taxon>Streptomyces</taxon>
    </lineage>
</organism>
<dbReference type="CDD" id="cd16917">
    <property type="entry name" value="HATPase_UhpB-NarQ-NarX-like"/>
    <property type="match status" value="1"/>
</dbReference>
<dbReference type="EC" id="2.7.13.3" evidence="2"/>
<dbReference type="InterPro" id="IPR036890">
    <property type="entry name" value="HATPase_C_sf"/>
</dbReference>
<keyword evidence="8" id="KW-0547">Nucleotide-binding</keyword>
<feature type="domain" description="Histidine kinase/HSP90-like ATPase" evidence="7">
    <location>
        <begin position="57"/>
        <end position="150"/>
    </location>
</feature>
<dbReference type="PANTHER" id="PTHR24421">
    <property type="entry name" value="NITRATE/NITRITE SENSOR PROTEIN NARX-RELATED"/>
    <property type="match status" value="1"/>
</dbReference>
<evidence type="ECO:0000313" key="8">
    <source>
        <dbReference type="EMBL" id="MER6909437.1"/>
    </source>
</evidence>
<keyword evidence="9" id="KW-1185">Reference proteome</keyword>
<proteinExistence type="predicted"/>
<evidence type="ECO:0000313" key="9">
    <source>
        <dbReference type="Proteomes" id="UP001490330"/>
    </source>
</evidence>
<dbReference type="InterPro" id="IPR003594">
    <property type="entry name" value="HATPase_dom"/>
</dbReference>
<protein>
    <recommendedName>
        <fullName evidence="2">histidine kinase</fullName>
        <ecNumber evidence="2">2.7.13.3</ecNumber>
    </recommendedName>
</protein>
<evidence type="ECO:0000256" key="6">
    <source>
        <dbReference type="SAM" id="MobiDB-lite"/>
    </source>
</evidence>
<sequence>MRRVLAAVGETTDDALHPPPGLGQLRTLLTRLEQAGTPVRLHIEGEPAELPASVDLSAYRIIQESLTNTIKHAGPGAGAEVVLAYAANRLRIEIRDDGRREPHRGRPSVYASGGNGLRGMRERTRLLGGRFSAAHGPDGGFVVRAALPLHRTEHPDLEGHL</sequence>
<keyword evidence="4" id="KW-0418">Kinase</keyword>
<evidence type="ECO:0000256" key="2">
    <source>
        <dbReference type="ARBA" id="ARBA00012438"/>
    </source>
</evidence>
<keyword evidence="5" id="KW-0902">Two-component regulatory system</keyword>
<dbReference type="Proteomes" id="UP001490330">
    <property type="component" value="Unassembled WGS sequence"/>
</dbReference>
<evidence type="ECO:0000256" key="3">
    <source>
        <dbReference type="ARBA" id="ARBA00022679"/>
    </source>
</evidence>
<dbReference type="GO" id="GO:0005524">
    <property type="term" value="F:ATP binding"/>
    <property type="evidence" value="ECO:0007669"/>
    <property type="project" value="UniProtKB-KW"/>
</dbReference>
<evidence type="ECO:0000256" key="5">
    <source>
        <dbReference type="ARBA" id="ARBA00023012"/>
    </source>
</evidence>
<dbReference type="EMBL" id="JBEPCV010000066">
    <property type="protein sequence ID" value="MER6909437.1"/>
    <property type="molecule type" value="Genomic_DNA"/>
</dbReference>
<dbReference type="RefSeq" id="WP_350725162.1">
    <property type="nucleotide sequence ID" value="NZ_JBEPCO010000065.1"/>
</dbReference>
<feature type="region of interest" description="Disordered" evidence="6">
    <location>
        <begin position="96"/>
        <end position="117"/>
    </location>
</feature>
<name>A0ABV1VSG7_9ACTN</name>
<reference evidence="8 9" key="1">
    <citation type="submission" date="2024-06" db="EMBL/GenBank/DDBJ databases">
        <title>The Natural Products Discovery Center: Release of the First 8490 Sequenced Strains for Exploring Actinobacteria Biosynthetic Diversity.</title>
        <authorList>
            <person name="Kalkreuter E."/>
            <person name="Kautsar S.A."/>
            <person name="Yang D."/>
            <person name="Bader C.D."/>
            <person name="Teijaro C.N."/>
            <person name="Fluegel L."/>
            <person name="Davis C.M."/>
            <person name="Simpson J.R."/>
            <person name="Lauterbach L."/>
            <person name="Steele A.D."/>
            <person name="Gui C."/>
            <person name="Meng S."/>
            <person name="Li G."/>
            <person name="Viehrig K."/>
            <person name="Ye F."/>
            <person name="Su P."/>
            <person name="Kiefer A.F."/>
            <person name="Nichols A."/>
            <person name="Cepeda A.J."/>
            <person name="Yan W."/>
            <person name="Fan B."/>
            <person name="Jiang Y."/>
            <person name="Adhikari A."/>
            <person name="Zheng C.-J."/>
            <person name="Schuster L."/>
            <person name="Cowan T.M."/>
            <person name="Smanski M.J."/>
            <person name="Chevrette M.G."/>
            <person name="De Carvalho L.P.S."/>
            <person name="Shen B."/>
        </authorList>
    </citation>
    <scope>NUCLEOTIDE SEQUENCE [LARGE SCALE GENOMIC DNA]</scope>
    <source>
        <strain evidence="8 9">NPDC000632</strain>
    </source>
</reference>
<evidence type="ECO:0000256" key="1">
    <source>
        <dbReference type="ARBA" id="ARBA00000085"/>
    </source>
</evidence>
<keyword evidence="3" id="KW-0808">Transferase</keyword>
<evidence type="ECO:0000256" key="4">
    <source>
        <dbReference type="ARBA" id="ARBA00022777"/>
    </source>
</evidence>
<keyword evidence="8" id="KW-0067">ATP-binding</keyword>
<accession>A0ABV1VSG7</accession>
<gene>
    <name evidence="8" type="ORF">ABT322_38100</name>
</gene>
<evidence type="ECO:0000259" key="7">
    <source>
        <dbReference type="Pfam" id="PF02518"/>
    </source>
</evidence>
<dbReference type="InterPro" id="IPR050482">
    <property type="entry name" value="Sensor_HK_TwoCompSys"/>
</dbReference>
<comment type="catalytic activity">
    <reaction evidence="1">
        <text>ATP + protein L-histidine = ADP + protein N-phospho-L-histidine.</text>
        <dbReference type="EC" id="2.7.13.3"/>
    </reaction>
</comment>
<dbReference type="Gene3D" id="3.30.565.10">
    <property type="entry name" value="Histidine kinase-like ATPase, C-terminal domain"/>
    <property type="match status" value="1"/>
</dbReference>
<dbReference type="Pfam" id="PF02518">
    <property type="entry name" value="HATPase_c"/>
    <property type="match status" value="1"/>
</dbReference>
<dbReference type="PANTHER" id="PTHR24421:SF10">
    <property type="entry name" value="NITRATE_NITRITE SENSOR PROTEIN NARQ"/>
    <property type="match status" value="1"/>
</dbReference>
<dbReference type="SUPFAM" id="SSF55874">
    <property type="entry name" value="ATPase domain of HSP90 chaperone/DNA topoisomerase II/histidine kinase"/>
    <property type="match status" value="1"/>
</dbReference>
<comment type="caution">
    <text evidence="8">The sequence shown here is derived from an EMBL/GenBank/DDBJ whole genome shotgun (WGS) entry which is preliminary data.</text>
</comment>